<keyword evidence="2" id="KW-1185">Reference proteome</keyword>
<sequence length="97" mass="11171">MLGEKLNLVSWFGNIFDEHVLNERGSPHTSGAFLNDFRTPATTLTSSKLVFLISVLLFFNISSWEKKSHHSFEELVHELDGERHHVHLEKNKTIITI</sequence>
<accession>A0A3B3D310</accession>
<protein>
    <submittedName>
        <fullName evidence="1">Uncharacterized protein</fullName>
    </submittedName>
</protein>
<reference evidence="1" key="1">
    <citation type="submission" date="2025-08" db="UniProtKB">
        <authorList>
            <consortium name="Ensembl"/>
        </authorList>
    </citation>
    <scope>IDENTIFICATION</scope>
</reference>
<dbReference type="Proteomes" id="UP000261560">
    <property type="component" value="Unplaced"/>
</dbReference>
<organism evidence="1 2">
    <name type="scientific">Oryzias melastigma</name>
    <name type="common">Marine medaka</name>
    <dbReference type="NCBI Taxonomy" id="30732"/>
    <lineage>
        <taxon>Eukaryota</taxon>
        <taxon>Metazoa</taxon>
        <taxon>Chordata</taxon>
        <taxon>Craniata</taxon>
        <taxon>Vertebrata</taxon>
        <taxon>Euteleostomi</taxon>
        <taxon>Actinopterygii</taxon>
        <taxon>Neopterygii</taxon>
        <taxon>Teleostei</taxon>
        <taxon>Neoteleostei</taxon>
        <taxon>Acanthomorphata</taxon>
        <taxon>Ovalentaria</taxon>
        <taxon>Atherinomorphae</taxon>
        <taxon>Beloniformes</taxon>
        <taxon>Adrianichthyidae</taxon>
        <taxon>Oryziinae</taxon>
        <taxon>Oryzias</taxon>
    </lineage>
</organism>
<dbReference type="OMA" id="NIFDEHV"/>
<evidence type="ECO:0000313" key="2">
    <source>
        <dbReference type="Proteomes" id="UP000261560"/>
    </source>
</evidence>
<name>A0A3B3D310_ORYME</name>
<dbReference type="AlphaFoldDB" id="A0A3B3D310"/>
<dbReference type="Ensembl" id="ENSOMET00000011194.1">
    <property type="protein sequence ID" value="ENSOMEP00000023834.1"/>
    <property type="gene ID" value="ENSOMEG00000004135.1"/>
</dbReference>
<dbReference type="GeneTree" id="ENSGT00940000177065"/>
<reference evidence="1" key="2">
    <citation type="submission" date="2025-09" db="UniProtKB">
        <authorList>
            <consortium name="Ensembl"/>
        </authorList>
    </citation>
    <scope>IDENTIFICATION</scope>
</reference>
<evidence type="ECO:0000313" key="1">
    <source>
        <dbReference type="Ensembl" id="ENSOMEP00000023834.1"/>
    </source>
</evidence>
<proteinExistence type="predicted"/>
<dbReference type="PaxDb" id="30732-ENSOMEP00000023834"/>